<dbReference type="Gene3D" id="3.30.70.2970">
    <property type="entry name" value="Protein of unknown function (DUF541), domain 2"/>
    <property type="match status" value="1"/>
</dbReference>
<dbReference type="Proteomes" id="UP001519654">
    <property type="component" value="Unassembled WGS sequence"/>
</dbReference>
<feature type="chain" id="PRO_5046976899" evidence="1">
    <location>
        <begin position="26"/>
        <end position="250"/>
    </location>
</feature>
<dbReference type="PROSITE" id="PS00430">
    <property type="entry name" value="TONB_DEPENDENT_REC_1"/>
    <property type="match status" value="1"/>
</dbReference>
<reference evidence="2 3" key="1">
    <citation type="submission" date="2021-06" db="EMBL/GenBank/DDBJ databases">
        <title>Actinoplanes lichenicola sp. nov., and Actinoplanes ovalisporus sp. nov., isolated from lichen in Thailand.</title>
        <authorList>
            <person name="Saeng-In P."/>
            <person name="Kanchanasin P."/>
            <person name="Yuki M."/>
            <person name="Kudo T."/>
            <person name="Ohkuma M."/>
            <person name="Phongsopitanun W."/>
            <person name="Tanasupawat S."/>
        </authorList>
    </citation>
    <scope>NUCLEOTIDE SEQUENCE [LARGE SCALE GENOMIC DNA]</scope>
    <source>
        <strain evidence="2 3">NBRC 110975</strain>
    </source>
</reference>
<protein>
    <submittedName>
        <fullName evidence="2">SIMPL domain-containing protein</fullName>
    </submittedName>
</protein>
<evidence type="ECO:0000313" key="3">
    <source>
        <dbReference type="Proteomes" id="UP001519654"/>
    </source>
</evidence>
<dbReference type="Pfam" id="PF04402">
    <property type="entry name" value="SIMPL"/>
    <property type="match status" value="1"/>
</dbReference>
<evidence type="ECO:0000256" key="1">
    <source>
        <dbReference type="SAM" id="SignalP"/>
    </source>
</evidence>
<keyword evidence="1" id="KW-0732">Signal</keyword>
<dbReference type="PANTHER" id="PTHR34387">
    <property type="entry name" value="SLR1258 PROTEIN"/>
    <property type="match status" value="1"/>
</dbReference>
<dbReference type="PANTHER" id="PTHR34387:SF1">
    <property type="entry name" value="PERIPLASMIC IMMUNOGENIC PROTEIN"/>
    <property type="match status" value="1"/>
</dbReference>
<dbReference type="InterPro" id="IPR010916">
    <property type="entry name" value="TonB_box_CS"/>
</dbReference>
<name>A0ABS5YGM0_9ACTN</name>
<gene>
    <name evidence="2" type="ORF">KOI35_03115</name>
</gene>
<accession>A0ABS5YGM0</accession>
<keyword evidence="3" id="KW-1185">Reference proteome</keyword>
<dbReference type="InterPro" id="IPR007497">
    <property type="entry name" value="SIMPL/DUF541"/>
</dbReference>
<proteinExistence type="predicted"/>
<dbReference type="InterPro" id="IPR052022">
    <property type="entry name" value="26kDa_periplasmic_antigen"/>
</dbReference>
<dbReference type="EMBL" id="JAHKKG010000001">
    <property type="protein sequence ID" value="MBU2662491.1"/>
    <property type="molecule type" value="Genomic_DNA"/>
</dbReference>
<comment type="caution">
    <text evidence="2">The sequence shown here is derived from an EMBL/GenBank/DDBJ whole genome shotgun (WGS) entry which is preliminary data.</text>
</comment>
<organism evidence="2 3">
    <name type="scientific">Paractinoplanes bogorensis</name>
    <dbReference type="NCBI Taxonomy" id="1610840"/>
    <lineage>
        <taxon>Bacteria</taxon>
        <taxon>Bacillati</taxon>
        <taxon>Actinomycetota</taxon>
        <taxon>Actinomycetes</taxon>
        <taxon>Micromonosporales</taxon>
        <taxon>Micromonosporaceae</taxon>
        <taxon>Paractinoplanes</taxon>
    </lineage>
</organism>
<feature type="signal peptide" evidence="1">
    <location>
        <begin position="1"/>
        <end position="25"/>
    </location>
</feature>
<dbReference type="Gene3D" id="3.30.110.170">
    <property type="entry name" value="Protein of unknown function (DUF541), domain 1"/>
    <property type="match status" value="1"/>
</dbReference>
<sequence length="250" mass="25471">MIRSRFGIPALAVLAVLVGGGPAFAAEARSASVVARPDSAGDLRPTPDSVVVTGNGEVFGRPDVVTASFGVEAEAATVAEALKQATAAATRMRDTLAKAGLTTDDLQTSNAGISSKTDKNGKVIGYTANQGLTATIRNLPKAGEMMTAAIKAGGDAARLSGVTFSIENKTKLIAGARKKAFADAREAAALYAQEAGRKLGQVIKVTETSFGGGALRGWSNDMAAADAPMPIEPGRLPLTATVTVEWALVS</sequence>
<dbReference type="RefSeq" id="WP_215784433.1">
    <property type="nucleotide sequence ID" value="NZ_JAHKKG010000001.1"/>
</dbReference>
<evidence type="ECO:0000313" key="2">
    <source>
        <dbReference type="EMBL" id="MBU2662491.1"/>
    </source>
</evidence>